<gene>
    <name evidence="1" type="ORF">EI74_0247</name>
</gene>
<dbReference type="Proteomes" id="UP000295518">
    <property type="component" value="Unassembled WGS sequence"/>
</dbReference>
<protein>
    <submittedName>
        <fullName evidence="1">Uncharacterized protein</fullName>
    </submittedName>
</protein>
<name>A0A4R6IFT0_9MOLU</name>
<organism evidence="1 2">
    <name type="scientific">Mycoplasma testudineum</name>
    <dbReference type="NCBI Taxonomy" id="244584"/>
    <lineage>
        <taxon>Bacteria</taxon>
        <taxon>Bacillati</taxon>
        <taxon>Mycoplasmatota</taxon>
        <taxon>Mollicutes</taxon>
        <taxon>Mycoplasmataceae</taxon>
        <taxon>Mycoplasma</taxon>
    </lineage>
</organism>
<reference evidence="1 2" key="1">
    <citation type="submission" date="2019-03" db="EMBL/GenBank/DDBJ databases">
        <title>Genomic Encyclopedia of Archaeal and Bacterial Type Strains, Phase II (KMG-II): from individual species to whole genera.</title>
        <authorList>
            <person name="Goeker M."/>
        </authorList>
    </citation>
    <scope>NUCLEOTIDE SEQUENCE [LARGE SCALE GENOMIC DNA]</scope>
    <source>
        <strain evidence="1 2">ATCC 700618</strain>
    </source>
</reference>
<sequence length="79" mass="9118">MVLNSRSKLAKLCEWNGNPIEGKILDDYKLKSDVSLSYNETNMKNKSFENKLFEIIKEIKDEIVSIKADITILKGFHNI</sequence>
<dbReference type="EMBL" id="SNWN01000009">
    <property type="protein sequence ID" value="TDO21213.1"/>
    <property type="molecule type" value="Genomic_DNA"/>
</dbReference>
<accession>A0A4R6IFT0</accession>
<proteinExistence type="predicted"/>
<dbReference type="AlphaFoldDB" id="A0A4R6IFT0"/>
<evidence type="ECO:0000313" key="1">
    <source>
        <dbReference type="EMBL" id="TDO21213.1"/>
    </source>
</evidence>
<evidence type="ECO:0000313" key="2">
    <source>
        <dbReference type="Proteomes" id="UP000295518"/>
    </source>
</evidence>
<keyword evidence="2" id="KW-1185">Reference proteome</keyword>
<dbReference type="RefSeq" id="WP_094254274.1">
    <property type="nucleotide sequence ID" value="NZ_NNCE01000001.1"/>
</dbReference>
<comment type="caution">
    <text evidence="1">The sequence shown here is derived from an EMBL/GenBank/DDBJ whole genome shotgun (WGS) entry which is preliminary data.</text>
</comment>